<dbReference type="InterPro" id="IPR027417">
    <property type="entry name" value="P-loop_NTPase"/>
</dbReference>
<dbReference type="Pfam" id="PF01582">
    <property type="entry name" value="TIR"/>
    <property type="match status" value="1"/>
</dbReference>
<dbReference type="InterPro" id="IPR002182">
    <property type="entry name" value="NB-ARC"/>
</dbReference>
<organism evidence="6">
    <name type="scientific">Eucalyptus grandis</name>
    <name type="common">Flooded gum</name>
    <dbReference type="NCBI Taxonomy" id="71139"/>
    <lineage>
        <taxon>Eukaryota</taxon>
        <taxon>Viridiplantae</taxon>
        <taxon>Streptophyta</taxon>
        <taxon>Embryophyta</taxon>
        <taxon>Tracheophyta</taxon>
        <taxon>Spermatophyta</taxon>
        <taxon>Magnoliopsida</taxon>
        <taxon>eudicotyledons</taxon>
        <taxon>Gunneridae</taxon>
        <taxon>Pentapetalae</taxon>
        <taxon>rosids</taxon>
        <taxon>malvids</taxon>
        <taxon>Myrtales</taxon>
        <taxon>Myrtaceae</taxon>
        <taxon>Myrtoideae</taxon>
        <taxon>Eucalypteae</taxon>
        <taxon>Eucalyptus</taxon>
    </lineage>
</organism>
<protein>
    <recommendedName>
        <fullName evidence="5">TIR domain-containing protein</fullName>
    </recommendedName>
</protein>
<keyword evidence="2" id="KW-0677">Repeat</keyword>
<dbReference type="InterPro" id="IPR000157">
    <property type="entry name" value="TIR_dom"/>
</dbReference>
<dbReference type="Pfam" id="PF00931">
    <property type="entry name" value="NB-ARC"/>
    <property type="match status" value="1"/>
</dbReference>
<feature type="domain" description="TIR" evidence="5">
    <location>
        <begin position="8"/>
        <end position="174"/>
    </location>
</feature>
<dbReference type="FunFam" id="3.40.50.10140:FF:000007">
    <property type="entry name" value="Disease resistance protein (TIR-NBS-LRR class)"/>
    <property type="match status" value="1"/>
</dbReference>
<dbReference type="EMBL" id="KK198757">
    <property type="protein sequence ID" value="KCW74575.1"/>
    <property type="molecule type" value="Genomic_DNA"/>
</dbReference>
<dbReference type="InterPro" id="IPR032675">
    <property type="entry name" value="LRR_dom_sf"/>
</dbReference>
<keyword evidence="4" id="KW-0520">NAD</keyword>
<evidence type="ECO:0000259" key="5">
    <source>
        <dbReference type="PROSITE" id="PS50104"/>
    </source>
</evidence>
<dbReference type="Gramene" id="KCW74575">
    <property type="protein sequence ID" value="KCW74575"/>
    <property type="gene ID" value="EUGRSUZ_E03292"/>
</dbReference>
<evidence type="ECO:0000256" key="3">
    <source>
        <dbReference type="ARBA" id="ARBA00022821"/>
    </source>
</evidence>
<dbReference type="Gene3D" id="1.10.8.430">
    <property type="entry name" value="Helical domain of apoptotic protease-activating factors"/>
    <property type="match status" value="1"/>
</dbReference>
<dbReference type="PANTHER" id="PTHR11017:SF292">
    <property type="entry name" value="AAA+ ATPASE DOMAIN-CONTAINING PROTEIN"/>
    <property type="match status" value="1"/>
</dbReference>
<evidence type="ECO:0000256" key="1">
    <source>
        <dbReference type="ARBA" id="ARBA00022614"/>
    </source>
</evidence>
<dbReference type="FunCoup" id="A0A059C9G9">
    <property type="interactions" value="427"/>
</dbReference>
<keyword evidence="3" id="KW-0611">Plant defense</keyword>
<evidence type="ECO:0000256" key="2">
    <source>
        <dbReference type="ARBA" id="ARBA00022737"/>
    </source>
</evidence>
<dbReference type="InterPro" id="IPR003591">
    <property type="entry name" value="Leu-rich_rpt_typical-subtyp"/>
</dbReference>
<dbReference type="PANTHER" id="PTHR11017">
    <property type="entry name" value="LEUCINE-RICH REPEAT-CONTAINING PROTEIN"/>
    <property type="match status" value="1"/>
</dbReference>
<dbReference type="SUPFAM" id="SSF52200">
    <property type="entry name" value="Toll/Interleukin receptor TIR domain"/>
    <property type="match status" value="1"/>
</dbReference>
<dbReference type="SMART" id="SM00255">
    <property type="entry name" value="TIR"/>
    <property type="match status" value="1"/>
</dbReference>
<dbReference type="Pfam" id="PF23282">
    <property type="entry name" value="WHD_ROQ1"/>
    <property type="match status" value="1"/>
</dbReference>
<evidence type="ECO:0000256" key="4">
    <source>
        <dbReference type="ARBA" id="ARBA00023027"/>
    </source>
</evidence>
<dbReference type="InterPro" id="IPR036390">
    <property type="entry name" value="WH_DNA-bd_sf"/>
</dbReference>
<dbReference type="GO" id="GO:0007165">
    <property type="term" value="P:signal transduction"/>
    <property type="evidence" value="ECO:0007669"/>
    <property type="project" value="InterPro"/>
</dbReference>
<dbReference type="InterPro" id="IPR001611">
    <property type="entry name" value="Leu-rich_rpt"/>
</dbReference>
<dbReference type="SUPFAM" id="SSF46785">
    <property type="entry name" value="Winged helix' DNA-binding domain"/>
    <property type="match status" value="1"/>
</dbReference>
<dbReference type="eggNOG" id="ENOG502R4BG">
    <property type="taxonomic scope" value="Eukaryota"/>
</dbReference>
<dbReference type="SUPFAM" id="SSF52058">
    <property type="entry name" value="L domain-like"/>
    <property type="match status" value="1"/>
</dbReference>
<name>A0A059C9G9_EUCGR</name>
<dbReference type="SUPFAM" id="SSF52540">
    <property type="entry name" value="P-loop containing nucleoside triphosphate hydrolases"/>
    <property type="match status" value="1"/>
</dbReference>
<dbReference type="InterPro" id="IPR058546">
    <property type="entry name" value="RPS4B/Roq1-like_LRR"/>
</dbReference>
<dbReference type="InterPro" id="IPR058192">
    <property type="entry name" value="WHD_ROQ1-like"/>
</dbReference>
<dbReference type="GO" id="GO:0043531">
    <property type="term" value="F:ADP binding"/>
    <property type="evidence" value="ECO:0007669"/>
    <property type="project" value="InterPro"/>
</dbReference>
<gene>
    <name evidence="6" type="ORF">EUGRSUZ_E03292</name>
</gene>
<keyword evidence="1" id="KW-0433">Leucine-rich repeat</keyword>
<dbReference type="AlphaFoldDB" id="A0A059C9G9"/>
<dbReference type="OMA" id="ISTHINY"/>
<dbReference type="InterPro" id="IPR042197">
    <property type="entry name" value="Apaf_helical"/>
</dbReference>
<dbReference type="GO" id="GO:0006952">
    <property type="term" value="P:defense response"/>
    <property type="evidence" value="ECO:0007669"/>
    <property type="project" value="UniProtKB-KW"/>
</dbReference>
<dbReference type="Pfam" id="PF23286">
    <property type="entry name" value="LRR_13"/>
    <property type="match status" value="1"/>
</dbReference>
<accession>A0A059C9G9</accession>
<dbReference type="InterPro" id="IPR035897">
    <property type="entry name" value="Toll_tir_struct_dom_sf"/>
</dbReference>
<evidence type="ECO:0000313" key="6">
    <source>
        <dbReference type="EMBL" id="KCW74575.1"/>
    </source>
</evidence>
<dbReference type="PROSITE" id="PS51450">
    <property type="entry name" value="LRR"/>
    <property type="match status" value="1"/>
</dbReference>
<dbReference type="PROSITE" id="PS50104">
    <property type="entry name" value="TIR"/>
    <property type="match status" value="1"/>
</dbReference>
<dbReference type="InterPro" id="IPR044974">
    <property type="entry name" value="Disease_R_plants"/>
</dbReference>
<dbReference type="Gene3D" id="3.40.50.300">
    <property type="entry name" value="P-loop containing nucleotide triphosphate hydrolases"/>
    <property type="match status" value="1"/>
</dbReference>
<dbReference type="Gene3D" id="3.80.10.10">
    <property type="entry name" value="Ribonuclease Inhibitor"/>
    <property type="match status" value="2"/>
</dbReference>
<reference evidence="6" key="1">
    <citation type="submission" date="2013-07" db="EMBL/GenBank/DDBJ databases">
        <title>The genome of Eucalyptus grandis.</title>
        <authorList>
            <person name="Schmutz J."/>
            <person name="Hayes R."/>
            <person name="Myburg A."/>
            <person name="Tuskan G."/>
            <person name="Grattapaglia D."/>
            <person name="Rokhsar D.S."/>
        </authorList>
    </citation>
    <scope>NUCLEOTIDE SEQUENCE</scope>
    <source>
        <tissue evidence="6">Leaf extractions</tissue>
    </source>
</reference>
<dbReference type="InParanoid" id="A0A059C9G9"/>
<dbReference type="Gene3D" id="3.40.50.10140">
    <property type="entry name" value="Toll/interleukin-1 receptor homology (TIR) domain"/>
    <property type="match status" value="1"/>
</dbReference>
<dbReference type="SMART" id="SM00369">
    <property type="entry name" value="LRR_TYP"/>
    <property type="match status" value="2"/>
</dbReference>
<sequence>MAASSKPKRNQVFLNFRGTDVRNNFLSHLYIAFAHNGIHSFVDSEELRKGEEISPALMRAIEESHVAIIIFSEEYASSPWCLEELVKIMECKEQKGLKVLPVFYKVEPREVKVGRKSYGRNMAKHELKFGKDSEKVKRWKKTLFDAGNLSSWDMNNRDEAELIQCIINELSFHLNRRPLYVTKYPVEIDSQVQKLIQLIQQESADDGVLMIGLWGPGGIGKTTIAKALYNAMERKFQGCSFLEQVREKSNRSDGLVALQRDLLYEILVHKSLMIYSVGGGISLIRERLCCKKILLVLDDVDQMNQLNALAGEGNWFGKGSRIIVTSRDKHLLTSHRMNCVYEIKPLEYDKARELFHQHAFPNSRKVGIRRDLIDRALRYANGLPLALEVLGSFLYGREESAWDSTLHKLSKSPDQTINRVLKTSFDGLGGSEREIFLDIACFFKGKRIEYIKEVLESCDFDPIIGIEILIERSLIKNVNGTLQMHDLVQLMGKDIVKQECPDDPRKRSRLWLFEEVQDILREYTRKNAIKAIVLDLPTPEEMTISPNAFTNMKRLRMFIMPQVHIFSRGPICLPNELSWLEWANYSDLEFGPGQKKLVRLYVKNGHIKQLGGNFQNFINLKSIEFCDCKFLAIVPDLSSAPNLERLYLLRCESLVEIHQSAGYLDKLKLLSISSCSNLRIFPNTLKTKSLQNLDLSYCYKLEKCPDIPEKMEHLQHLDLQWTAIKELPTSIENLVSVETINLGYCENLTRLPSSIHKLKNLKALYLYNCSNLAMFPKNLEDPIDPDGDLGFPSLSWLDLCDCNLLEVEFLESASTCPALTHLDLSNNKFTHLPTCINKYDYWKDLFVYSCKESKGISVADVSPLKVVEILVNGREMPEWILQFKEDSISFMIPPDLRGNFLGLALCVILGQNKKRTFENLFEVRIFVNGKREYFRLTFISPLESDHVKLVYIPSDNKRGEEKLLQNNWSHIQVCFGAPEGSIKKRGFRLICEQREDDLRVCFPTPSADGNKLEFQGKILEDNSQSVKKIIQWD</sequence>
<dbReference type="PRINTS" id="PR00364">
    <property type="entry name" value="DISEASERSIST"/>
</dbReference>
<proteinExistence type="predicted"/>